<evidence type="ECO:0000256" key="1">
    <source>
        <dbReference type="ARBA" id="ARBA00007261"/>
    </source>
</evidence>
<dbReference type="InterPro" id="IPR050361">
    <property type="entry name" value="MPP/UQCRC_Complex"/>
</dbReference>
<gene>
    <name evidence="4" type="ORF">HNQ85_002170</name>
</gene>
<dbReference type="InterPro" id="IPR011765">
    <property type="entry name" value="Pept_M16_N"/>
</dbReference>
<feature type="domain" description="Peptidase M16 C-terminal" evidence="3">
    <location>
        <begin position="176"/>
        <end position="328"/>
    </location>
</feature>
<accession>A0A7V9Z0Z5</accession>
<comment type="similarity">
    <text evidence="1">Belongs to the peptidase M16 family.</text>
</comment>
<reference evidence="4 5" key="1">
    <citation type="submission" date="2020-07" db="EMBL/GenBank/DDBJ databases">
        <title>Genomic Encyclopedia of Type Strains, Phase IV (KMG-IV): sequencing the most valuable type-strain genomes for metagenomic binning, comparative biology and taxonomic classification.</title>
        <authorList>
            <person name="Goeker M."/>
        </authorList>
    </citation>
    <scope>NUCLEOTIDE SEQUENCE [LARGE SCALE GENOMIC DNA]</scope>
    <source>
        <strain evidence="4 5">DSM 25220</strain>
    </source>
</reference>
<dbReference type="AlphaFoldDB" id="A0A7V9Z0Z5"/>
<proteinExistence type="inferred from homology"/>
<sequence length="404" mass="46859">MKIKKKLKNGIQVICECQRNVDIVSFGFWFQFGSAYETQSNNGISHFLEHVINKQEFEIFIENKGGRVECITSKEYISFNVTVNKKDFLECLKRVAVQIFSPKITKEIVESERAVIIEEIKMYQSDFLENALDNISRCIFKEQSPLAFPILGSENNVLSFDLEQLSDTWYNKILKSPLVVSINGGIDEKQLYEALDYLENINKENKSYKISNIEYSTSFIIEESLHDISILNILSYFETSDFHQHILPEILTFHLTNSGQNSLLIRELRKRGLSYQTFSYYLPYTIAGILGITALFSSDKLLEVINVIKSTLESVAQISPKDFEQIKNMAINQSFILYETTLERMKFQAKNSLLSREDIFVDDYLVRLSEVGIKDYISFVRDMIKREKGYLLFHNEILDKNISI</sequence>
<evidence type="ECO:0000259" key="2">
    <source>
        <dbReference type="Pfam" id="PF00675"/>
    </source>
</evidence>
<dbReference type="GO" id="GO:0046872">
    <property type="term" value="F:metal ion binding"/>
    <property type="evidence" value="ECO:0007669"/>
    <property type="project" value="InterPro"/>
</dbReference>
<dbReference type="EMBL" id="JACDUU010000005">
    <property type="protein sequence ID" value="MBA2871880.1"/>
    <property type="molecule type" value="Genomic_DNA"/>
</dbReference>
<dbReference type="PANTHER" id="PTHR11851">
    <property type="entry name" value="METALLOPROTEASE"/>
    <property type="match status" value="1"/>
</dbReference>
<keyword evidence="5" id="KW-1185">Reference proteome</keyword>
<evidence type="ECO:0000313" key="4">
    <source>
        <dbReference type="EMBL" id="MBA2871880.1"/>
    </source>
</evidence>
<dbReference type="RefSeq" id="WP_181537697.1">
    <property type="nucleotide sequence ID" value="NZ_JACDUU010000005.1"/>
</dbReference>
<comment type="caution">
    <text evidence="4">The sequence shown here is derived from an EMBL/GenBank/DDBJ whole genome shotgun (WGS) entry which is preliminary data.</text>
</comment>
<name>A0A7V9Z0Z5_9BACL</name>
<feature type="domain" description="Peptidase M16 N-terminal" evidence="2">
    <location>
        <begin position="14"/>
        <end position="142"/>
    </location>
</feature>
<dbReference type="Pfam" id="PF05193">
    <property type="entry name" value="Peptidase_M16_C"/>
    <property type="match status" value="1"/>
</dbReference>
<dbReference type="InterPro" id="IPR011249">
    <property type="entry name" value="Metalloenz_LuxS/M16"/>
</dbReference>
<evidence type="ECO:0000259" key="3">
    <source>
        <dbReference type="Pfam" id="PF05193"/>
    </source>
</evidence>
<dbReference type="Proteomes" id="UP000580891">
    <property type="component" value="Unassembled WGS sequence"/>
</dbReference>
<dbReference type="Pfam" id="PF00675">
    <property type="entry name" value="Peptidase_M16"/>
    <property type="match status" value="1"/>
</dbReference>
<dbReference type="Gene3D" id="3.30.830.10">
    <property type="entry name" value="Metalloenzyme, LuxS/M16 peptidase-like"/>
    <property type="match status" value="2"/>
</dbReference>
<dbReference type="PANTHER" id="PTHR11851:SF49">
    <property type="entry name" value="MITOCHONDRIAL-PROCESSING PEPTIDASE SUBUNIT ALPHA"/>
    <property type="match status" value="1"/>
</dbReference>
<protein>
    <submittedName>
        <fullName evidence="4">Putative Zn-dependent peptidase</fullName>
    </submittedName>
</protein>
<evidence type="ECO:0000313" key="5">
    <source>
        <dbReference type="Proteomes" id="UP000580891"/>
    </source>
</evidence>
<dbReference type="SUPFAM" id="SSF63411">
    <property type="entry name" value="LuxS/MPP-like metallohydrolase"/>
    <property type="match status" value="2"/>
</dbReference>
<organism evidence="4 5">
    <name type="scientific">[Anoxybacillus] calidus</name>
    <dbReference type="NCBI Taxonomy" id="575178"/>
    <lineage>
        <taxon>Bacteria</taxon>
        <taxon>Bacillati</taxon>
        <taxon>Bacillota</taxon>
        <taxon>Bacilli</taxon>
        <taxon>Bacillales</taxon>
        <taxon>Anoxybacillaceae</taxon>
        <taxon>Paranoxybacillus</taxon>
    </lineage>
</organism>
<dbReference type="InterPro" id="IPR007863">
    <property type="entry name" value="Peptidase_M16_C"/>
</dbReference>